<dbReference type="InterPro" id="IPR044638">
    <property type="entry name" value="ALDH7A1-like"/>
</dbReference>
<comment type="similarity">
    <text evidence="1 7">Belongs to the aldehyde dehydrogenase family.</text>
</comment>
<evidence type="ECO:0000313" key="11">
    <source>
        <dbReference type="Proteomes" id="UP000245609"/>
    </source>
</evidence>
<sequence>MTTGTSRLLSTTASSVKKNTIDIASIFSALSLDAKPNAIQMGVFNGKWGGSGEIFEATNPATGEILSKVQMGTVSELKDTIGLMMESKKLWREIPAPKRGEILRQMRESLAAKIDPLGKLVGLEMGKILVEGVGEVQEYIDIADYATGLSRMLNGKIIPSERPGHFMMEMWNPVGIVGVISAFNFPVAVYGWNSALSLICGNPVLWKPAPTGFLSAIAVTKILQDVLEKNNLPGSICSLVSGGADVGQEMSNNKNVDLLSFTGSTKIGREVGLAVQKRFGRSLLELGGNNAIIIEHDASLDLAVRAVLFAAVGTAGQRCTTARRLFIHEKVYDEVVSRLIKAYDQVKVGDPLEDGVLCGPLHTKTAVESFLNGIEQVKQQGGKILRGGSRVSGLEHGNFVEPTITSISYDAPVVQQEIFAPILHTIKYSTFEQAVEWNNFVGQGLSSSLFTSDPNKIFRWTGPSGSDCGIVNVNIPTNGAEIGGAFGGEKETGGGRESGSDSWKQYMRRQTCTINYSGSLPLAQGIKFE</sequence>
<dbReference type="EC" id="1.2.1.3" evidence="5"/>
<dbReference type="PANTHER" id="PTHR43521:SF1">
    <property type="entry name" value="ALPHA-AMINOADIPIC SEMIALDEHYDE DEHYDROGENASE"/>
    <property type="match status" value="1"/>
</dbReference>
<evidence type="ECO:0000256" key="2">
    <source>
        <dbReference type="ARBA" id="ARBA00011881"/>
    </source>
</evidence>
<comment type="subunit">
    <text evidence="2">Homotetramer.</text>
</comment>
<evidence type="ECO:0000256" key="4">
    <source>
        <dbReference type="ARBA" id="ARBA00023027"/>
    </source>
</evidence>
<reference evidence="9 11" key="1">
    <citation type="journal article" date="2018" name="MBio">
        <title>Comparative Genomics Reveals the Core Gene Toolbox for the Fungus-Insect Symbiosis.</title>
        <authorList>
            <person name="Wang Y."/>
            <person name="Stata M."/>
            <person name="Wang W."/>
            <person name="Stajich J.E."/>
            <person name="White M.M."/>
            <person name="Moncalvo J.M."/>
        </authorList>
    </citation>
    <scope>NUCLEOTIDE SEQUENCE [LARGE SCALE GENOMIC DNA]</scope>
    <source>
        <strain evidence="9 11">SC-DP-2</strain>
    </source>
</reference>
<dbReference type="AlphaFoldDB" id="A0A2T9Z7H1"/>
<dbReference type="EMBL" id="MBFS01000676">
    <property type="protein sequence ID" value="PVV01974.1"/>
    <property type="molecule type" value="Genomic_DNA"/>
</dbReference>
<dbReference type="STRING" id="133381.A0A2T9Z7H1"/>
<dbReference type="InterPro" id="IPR029510">
    <property type="entry name" value="Ald_DH_CS_GLU"/>
</dbReference>
<feature type="domain" description="Aldehyde dehydrogenase" evidence="8">
    <location>
        <begin position="53"/>
        <end position="511"/>
    </location>
</feature>
<comment type="caution">
    <text evidence="9">The sequence shown here is derived from an EMBL/GenBank/DDBJ whole genome shotgun (WGS) entry which is preliminary data.</text>
</comment>
<evidence type="ECO:0000256" key="7">
    <source>
        <dbReference type="RuleBase" id="RU003345"/>
    </source>
</evidence>
<evidence type="ECO:0000259" key="8">
    <source>
        <dbReference type="Pfam" id="PF00171"/>
    </source>
</evidence>
<feature type="active site" evidence="6">
    <location>
        <position position="285"/>
    </location>
</feature>
<accession>A0A2T9Z7H1</accession>
<dbReference type="OrthoDB" id="310895at2759"/>
<dbReference type="InterPro" id="IPR015590">
    <property type="entry name" value="Aldehyde_DH_dom"/>
</dbReference>
<evidence type="ECO:0000313" key="9">
    <source>
        <dbReference type="EMBL" id="PVV00543.1"/>
    </source>
</evidence>
<organism evidence="9 11">
    <name type="scientific">Smittium megazygosporum</name>
    <dbReference type="NCBI Taxonomy" id="133381"/>
    <lineage>
        <taxon>Eukaryota</taxon>
        <taxon>Fungi</taxon>
        <taxon>Fungi incertae sedis</taxon>
        <taxon>Zoopagomycota</taxon>
        <taxon>Kickxellomycotina</taxon>
        <taxon>Harpellomycetes</taxon>
        <taxon>Harpellales</taxon>
        <taxon>Legeriomycetaceae</taxon>
        <taxon>Smittium</taxon>
    </lineage>
</organism>
<dbReference type="EMBL" id="MBFS01001914">
    <property type="protein sequence ID" value="PVV00543.1"/>
    <property type="molecule type" value="Genomic_DNA"/>
</dbReference>
<dbReference type="InterPro" id="IPR016163">
    <property type="entry name" value="Ald_DH_C"/>
</dbReference>
<dbReference type="GO" id="GO:0004029">
    <property type="term" value="F:aldehyde dehydrogenase (NAD+) activity"/>
    <property type="evidence" value="ECO:0007669"/>
    <property type="project" value="UniProtKB-EC"/>
</dbReference>
<keyword evidence="4" id="KW-0520">NAD</keyword>
<dbReference type="Gene3D" id="3.40.605.10">
    <property type="entry name" value="Aldehyde Dehydrogenase, Chain A, domain 1"/>
    <property type="match status" value="1"/>
</dbReference>
<protein>
    <recommendedName>
        <fullName evidence="5">aldehyde dehydrogenase (NAD(+))</fullName>
        <ecNumber evidence="5">1.2.1.3</ecNumber>
    </recommendedName>
</protein>
<keyword evidence="3 7" id="KW-0560">Oxidoreductase</keyword>
<dbReference type="InterPro" id="IPR016161">
    <property type="entry name" value="Ald_DH/histidinol_DH"/>
</dbReference>
<dbReference type="Gene3D" id="3.40.309.10">
    <property type="entry name" value="Aldehyde Dehydrogenase, Chain A, domain 2"/>
    <property type="match status" value="1"/>
</dbReference>
<dbReference type="Pfam" id="PF00171">
    <property type="entry name" value="Aldedh"/>
    <property type="match status" value="1"/>
</dbReference>
<gene>
    <name evidence="10" type="ORF">BB560_003586</name>
    <name evidence="9" type="ORF">BB560_005076</name>
</gene>
<keyword evidence="11" id="KW-1185">Reference proteome</keyword>
<name>A0A2T9Z7H1_9FUNG</name>
<dbReference type="CDD" id="cd07130">
    <property type="entry name" value="ALDH_F7_AASADH"/>
    <property type="match status" value="1"/>
</dbReference>
<evidence type="ECO:0000256" key="3">
    <source>
        <dbReference type="ARBA" id="ARBA00023002"/>
    </source>
</evidence>
<proteinExistence type="inferred from homology"/>
<dbReference type="InterPro" id="IPR016162">
    <property type="entry name" value="Ald_DH_N"/>
</dbReference>
<evidence type="ECO:0000256" key="5">
    <source>
        <dbReference type="ARBA" id="ARBA00024226"/>
    </source>
</evidence>
<evidence type="ECO:0000313" key="10">
    <source>
        <dbReference type="EMBL" id="PVV01974.1"/>
    </source>
</evidence>
<evidence type="ECO:0000256" key="6">
    <source>
        <dbReference type="PROSITE-ProRule" id="PRU10007"/>
    </source>
</evidence>
<dbReference type="FunFam" id="3.40.309.10:FF:000018">
    <property type="entry name" value="Alpha-aminoadipic semialdehyde dehydrogenase"/>
    <property type="match status" value="1"/>
</dbReference>
<dbReference type="PANTHER" id="PTHR43521">
    <property type="entry name" value="ALPHA-AMINOADIPIC SEMIALDEHYDE DEHYDROGENASE"/>
    <property type="match status" value="1"/>
</dbReference>
<dbReference type="SUPFAM" id="SSF53720">
    <property type="entry name" value="ALDH-like"/>
    <property type="match status" value="1"/>
</dbReference>
<dbReference type="Proteomes" id="UP000245609">
    <property type="component" value="Unassembled WGS sequence"/>
</dbReference>
<evidence type="ECO:0000256" key="1">
    <source>
        <dbReference type="ARBA" id="ARBA00009986"/>
    </source>
</evidence>
<dbReference type="PROSITE" id="PS00687">
    <property type="entry name" value="ALDEHYDE_DEHYDR_GLU"/>
    <property type="match status" value="1"/>
</dbReference>